<name>S8CLT4_9LAMI</name>
<protein>
    <submittedName>
        <fullName evidence="2">Uncharacterized protein</fullName>
    </submittedName>
</protein>
<dbReference type="InterPro" id="IPR029058">
    <property type="entry name" value="AB_hydrolase_fold"/>
</dbReference>
<gene>
    <name evidence="2" type="ORF">M569_09036</name>
</gene>
<comment type="similarity">
    <text evidence="1">Belongs to the peptidase S10 family.</text>
</comment>
<dbReference type="GO" id="GO:0004185">
    <property type="term" value="F:serine-type carboxypeptidase activity"/>
    <property type="evidence" value="ECO:0007669"/>
    <property type="project" value="InterPro"/>
</dbReference>
<accession>S8CLT4</accession>
<dbReference type="Pfam" id="PF00450">
    <property type="entry name" value="Peptidase_S10"/>
    <property type="match status" value="1"/>
</dbReference>
<evidence type="ECO:0000256" key="1">
    <source>
        <dbReference type="ARBA" id="ARBA00009431"/>
    </source>
</evidence>
<comment type="caution">
    <text evidence="2">The sequence shown here is derived from an EMBL/GenBank/DDBJ whole genome shotgun (WGS) entry which is preliminary data.</text>
</comment>
<reference evidence="2 3" key="1">
    <citation type="journal article" date="2013" name="BMC Genomics">
        <title>The miniature genome of a carnivorous plant Genlisea aurea contains a low number of genes and short non-coding sequences.</title>
        <authorList>
            <person name="Leushkin E.V."/>
            <person name="Sutormin R.A."/>
            <person name="Nabieva E.R."/>
            <person name="Penin A.A."/>
            <person name="Kondrashov A.S."/>
            <person name="Logacheva M.D."/>
        </authorList>
    </citation>
    <scope>NUCLEOTIDE SEQUENCE [LARGE SCALE GENOMIC DNA]</scope>
</reference>
<dbReference type="Proteomes" id="UP000015453">
    <property type="component" value="Unassembled WGS sequence"/>
</dbReference>
<dbReference type="AlphaFoldDB" id="S8CLT4"/>
<keyword evidence="3" id="KW-1185">Reference proteome</keyword>
<dbReference type="GO" id="GO:0006508">
    <property type="term" value="P:proteolysis"/>
    <property type="evidence" value="ECO:0007669"/>
    <property type="project" value="InterPro"/>
</dbReference>
<evidence type="ECO:0000313" key="3">
    <source>
        <dbReference type="Proteomes" id="UP000015453"/>
    </source>
</evidence>
<dbReference type="InterPro" id="IPR001563">
    <property type="entry name" value="Peptidase_S10"/>
</dbReference>
<sequence>MLITDEIVGGWSVEYEGGMSYVTVRGAGHEVPMFRPSQALQLISHFVNGQRLPDNPF</sequence>
<dbReference type="SUPFAM" id="SSF53474">
    <property type="entry name" value="alpha/beta-Hydrolases"/>
    <property type="match status" value="1"/>
</dbReference>
<dbReference type="Gene3D" id="3.40.50.1820">
    <property type="entry name" value="alpha/beta hydrolase"/>
    <property type="match status" value="1"/>
</dbReference>
<dbReference type="EMBL" id="AUSU01004066">
    <property type="protein sequence ID" value="EPS65741.1"/>
    <property type="molecule type" value="Genomic_DNA"/>
</dbReference>
<organism evidence="2 3">
    <name type="scientific">Genlisea aurea</name>
    <dbReference type="NCBI Taxonomy" id="192259"/>
    <lineage>
        <taxon>Eukaryota</taxon>
        <taxon>Viridiplantae</taxon>
        <taxon>Streptophyta</taxon>
        <taxon>Embryophyta</taxon>
        <taxon>Tracheophyta</taxon>
        <taxon>Spermatophyta</taxon>
        <taxon>Magnoliopsida</taxon>
        <taxon>eudicotyledons</taxon>
        <taxon>Gunneridae</taxon>
        <taxon>Pentapetalae</taxon>
        <taxon>asterids</taxon>
        <taxon>lamiids</taxon>
        <taxon>Lamiales</taxon>
        <taxon>Lentibulariaceae</taxon>
        <taxon>Genlisea</taxon>
    </lineage>
</organism>
<evidence type="ECO:0000313" key="2">
    <source>
        <dbReference type="EMBL" id="EPS65741.1"/>
    </source>
</evidence>
<proteinExistence type="inferred from homology"/>
<dbReference type="OrthoDB" id="995539at2759"/>